<evidence type="ECO:0000256" key="10">
    <source>
        <dbReference type="ARBA" id="ARBA00023211"/>
    </source>
</evidence>
<dbReference type="InterPro" id="IPR001352">
    <property type="entry name" value="RNase_HII/HIII"/>
</dbReference>
<evidence type="ECO:0000256" key="2">
    <source>
        <dbReference type="ARBA" id="ARBA00004065"/>
    </source>
</evidence>
<comment type="similarity">
    <text evidence="4 12">Belongs to the RNase HII family.</text>
</comment>
<evidence type="ECO:0000256" key="9">
    <source>
        <dbReference type="ARBA" id="ARBA00022801"/>
    </source>
</evidence>
<comment type="catalytic activity">
    <reaction evidence="1 11 12">
        <text>Endonucleolytic cleavage to 5'-phosphomonoester.</text>
        <dbReference type="EC" id="3.1.26.4"/>
    </reaction>
</comment>
<evidence type="ECO:0000313" key="16">
    <source>
        <dbReference type="Proteomes" id="UP001165160"/>
    </source>
</evidence>
<dbReference type="PROSITE" id="PS51975">
    <property type="entry name" value="RNASE_H_2"/>
    <property type="match status" value="1"/>
</dbReference>
<proteinExistence type="inferred from homology"/>
<keyword evidence="9 11" id="KW-0378">Hydrolase</keyword>
<dbReference type="PANTHER" id="PTHR10954">
    <property type="entry name" value="RIBONUCLEASE H2 SUBUNIT A"/>
    <property type="match status" value="1"/>
</dbReference>
<comment type="subcellular location">
    <subcellularLocation>
        <location evidence="3">Cytoplasm</location>
    </subcellularLocation>
</comment>
<comment type="cofactor">
    <cofactor evidence="11">
        <name>Mn(2+)</name>
        <dbReference type="ChEBI" id="CHEBI:29035"/>
    </cofactor>
    <cofactor evidence="11">
        <name>Mg(2+)</name>
        <dbReference type="ChEBI" id="CHEBI:18420"/>
    </cofactor>
    <text evidence="11">Manganese or magnesium. Binds 1 divalent metal ion per monomer in the absence of substrate. May bind a second metal ion after substrate binding.</text>
</comment>
<keyword evidence="7 11" id="KW-0479">Metal-binding</keyword>
<sequence length="319" mass="35103">MPPKTKQTKSAQTKCKTSPGTRRSSRLSGVDPISYKEDSASVDKCPNLGPSNTSNKKSKKNPEETSLPRARETSLLKAQKHSHILGIDEAGRGPLAGPVVTAACYFPPSSPLIPGIGDSKTITDESERERLYEQIVSFPGVHYCVTIIDSHRIDEINILQATCEGMRSSARGLIQGSSSVPPSSDRVGCYSSGQTSGKLKAEECYALVDGNRYPSYRGNEDKKVTKGKQDMICSGEAMIKGDGREYVIAAASILAKVTRDRIMREYDEKWPEYGLGKHKGYPTKMHQEAIYEYGVKGIHRRTFAPIKNWKINKDGSIKK</sequence>
<evidence type="ECO:0000256" key="1">
    <source>
        <dbReference type="ARBA" id="ARBA00000077"/>
    </source>
</evidence>
<dbReference type="GO" id="GO:0006298">
    <property type="term" value="P:mismatch repair"/>
    <property type="evidence" value="ECO:0007669"/>
    <property type="project" value="TreeGrafter"/>
</dbReference>
<dbReference type="GO" id="GO:0004523">
    <property type="term" value="F:RNA-DNA hybrid ribonuclease activity"/>
    <property type="evidence" value="ECO:0007669"/>
    <property type="project" value="UniProtKB-UniRule"/>
</dbReference>
<dbReference type="Pfam" id="PF01351">
    <property type="entry name" value="RNase_HII"/>
    <property type="match status" value="2"/>
</dbReference>
<gene>
    <name evidence="15" type="ORF">TrVE_jg6665</name>
</gene>
<evidence type="ECO:0000256" key="11">
    <source>
        <dbReference type="PROSITE-ProRule" id="PRU01319"/>
    </source>
</evidence>
<dbReference type="GO" id="GO:0043137">
    <property type="term" value="P:DNA replication, removal of RNA primer"/>
    <property type="evidence" value="ECO:0007669"/>
    <property type="project" value="TreeGrafter"/>
</dbReference>
<evidence type="ECO:0000259" key="14">
    <source>
        <dbReference type="PROSITE" id="PS51975"/>
    </source>
</evidence>
<evidence type="ECO:0000256" key="13">
    <source>
        <dbReference type="SAM" id="MobiDB-lite"/>
    </source>
</evidence>
<evidence type="ECO:0000256" key="4">
    <source>
        <dbReference type="ARBA" id="ARBA00007383"/>
    </source>
</evidence>
<comment type="function">
    <text evidence="2 12">Endonuclease that specifically degrades the RNA of RNA-DNA hybrids.</text>
</comment>
<keyword evidence="16" id="KW-1185">Reference proteome</keyword>
<dbReference type="SUPFAM" id="SSF53098">
    <property type="entry name" value="Ribonuclease H-like"/>
    <property type="match status" value="1"/>
</dbReference>
<comment type="caution">
    <text evidence="15">The sequence shown here is derived from an EMBL/GenBank/DDBJ whole genome shotgun (WGS) entry which is preliminary data.</text>
</comment>
<feature type="binding site" evidence="11">
    <location>
        <position position="89"/>
    </location>
    <ligand>
        <name>a divalent metal cation</name>
        <dbReference type="ChEBI" id="CHEBI:60240"/>
    </ligand>
</feature>
<dbReference type="GO" id="GO:0046872">
    <property type="term" value="F:metal ion binding"/>
    <property type="evidence" value="ECO:0007669"/>
    <property type="project" value="UniProtKB-KW"/>
</dbReference>
<evidence type="ECO:0000256" key="6">
    <source>
        <dbReference type="ARBA" id="ARBA00022722"/>
    </source>
</evidence>
<reference evidence="16" key="1">
    <citation type="journal article" date="2023" name="Commun. Biol.">
        <title>Genome analysis of Parmales, the sister group of diatoms, reveals the evolutionary specialization of diatoms from phago-mixotrophs to photoautotrophs.</title>
        <authorList>
            <person name="Ban H."/>
            <person name="Sato S."/>
            <person name="Yoshikawa S."/>
            <person name="Yamada K."/>
            <person name="Nakamura Y."/>
            <person name="Ichinomiya M."/>
            <person name="Sato N."/>
            <person name="Blanc-Mathieu R."/>
            <person name="Endo H."/>
            <person name="Kuwata A."/>
            <person name="Ogata H."/>
        </authorList>
    </citation>
    <scope>NUCLEOTIDE SEQUENCE [LARGE SCALE GENOMIC DNA]</scope>
    <source>
        <strain evidence="16">NIES 3699</strain>
    </source>
</reference>
<dbReference type="InterPro" id="IPR036397">
    <property type="entry name" value="RNaseH_sf"/>
</dbReference>
<dbReference type="Proteomes" id="UP001165160">
    <property type="component" value="Unassembled WGS sequence"/>
</dbReference>
<dbReference type="GO" id="GO:0003723">
    <property type="term" value="F:RNA binding"/>
    <property type="evidence" value="ECO:0007669"/>
    <property type="project" value="UniProtKB-UniRule"/>
</dbReference>
<dbReference type="Gene3D" id="3.30.420.10">
    <property type="entry name" value="Ribonuclease H-like superfamily/Ribonuclease H"/>
    <property type="match status" value="1"/>
</dbReference>
<keyword evidence="8 11" id="KW-0255">Endonuclease</keyword>
<dbReference type="CDD" id="cd07182">
    <property type="entry name" value="RNase_HII_bacteria_HII_like"/>
    <property type="match status" value="1"/>
</dbReference>
<feature type="domain" description="RNase H type-2" evidence="14">
    <location>
        <begin position="82"/>
        <end position="315"/>
    </location>
</feature>
<feature type="region of interest" description="Disordered" evidence="13">
    <location>
        <begin position="1"/>
        <end position="69"/>
    </location>
</feature>
<accession>A0A9W7EMB6</accession>
<keyword evidence="10" id="KW-0464">Manganese</keyword>
<evidence type="ECO:0000256" key="7">
    <source>
        <dbReference type="ARBA" id="ARBA00022723"/>
    </source>
</evidence>
<protein>
    <recommendedName>
        <fullName evidence="12">Ribonuclease</fullName>
        <ecNumber evidence="12">3.1.26.4</ecNumber>
    </recommendedName>
</protein>
<evidence type="ECO:0000256" key="12">
    <source>
        <dbReference type="RuleBase" id="RU003515"/>
    </source>
</evidence>
<dbReference type="InterPro" id="IPR012337">
    <property type="entry name" value="RNaseH-like_sf"/>
</dbReference>
<keyword evidence="6 11" id="KW-0540">Nuclease</keyword>
<evidence type="ECO:0000313" key="15">
    <source>
        <dbReference type="EMBL" id="GMH82363.1"/>
    </source>
</evidence>
<keyword evidence="5" id="KW-0963">Cytoplasm</keyword>
<evidence type="ECO:0000256" key="3">
    <source>
        <dbReference type="ARBA" id="ARBA00004496"/>
    </source>
</evidence>
<feature type="binding site" evidence="11">
    <location>
        <position position="88"/>
    </location>
    <ligand>
        <name>a divalent metal cation</name>
        <dbReference type="ChEBI" id="CHEBI:60240"/>
    </ligand>
</feature>
<dbReference type="AlphaFoldDB" id="A0A9W7EMB6"/>
<organism evidence="15 16">
    <name type="scientific">Triparma verrucosa</name>
    <dbReference type="NCBI Taxonomy" id="1606542"/>
    <lineage>
        <taxon>Eukaryota</taxon>
        <taxon>Sar</taxon>
        <taxon>Stramenopiles</taxon>
        <taxon>Ochrophyta</taxon>
        <taxon>Bolidophyceae</taxon>
        <taxon>Parmales</taxon>
        <taxon>Triparmaceae</taxon>
        <taxon>Triparma</taxon>
    </lineage>
</organism>
<dbReference type="NCBIfam" id="NF000595">
    <property type="entry name" value="PRK00015.1-3"/>
    <property type="match status" value="1"/>
</dbReference>
<evidence type="ECO:0000256" key="8">
    <source>
        <dbReference type="ARBA" id="ARBA00022759"/>
    </source>
</evidence>
<dbReference type="GO" id="GO:0005737">
    <property type="term" value="C:cytoplasm"/>
    <property type="evidence" value="ECO:0007669"/>
    <property type="project" value="UniProtKB-SubCell"/>
</dbReference>
<name>A0A9W7EMB6_9STRA</name>
<dbReference type="EMBL" id="BRXX01000014">
    <property type="protein sequence ID" value="GMH82363.1"/>
    <property type="molecule type" value="Genomic_DNA"/>
</dbReference>
<dbReference type="InterPro" id="IPR022898">
    <property type="entry name" value="RNase_HII"/>
</dbReference>
<feature type="binding site" evidence="11">
    <location>
        <position position="209"/>
    </location>
    <ligand>
        <name>a divalent metal cation</name>
        <dbReference type="ChEBI" id="CHEBI:60240"/>
    </ligand>
</feature>
<dbReference type="EC" id="3.1.26.4" evidence="12"/>
<dbReference type="GO" id="GO:0032299">
    <property type="term" value="C:ribonuclease H2 complex"/>
    <property type="evidence" value="ECO:0007669"/>
    <property type="project" value="TreeGrafter"/>
</dbReference>
<dbReference type="PANTHER" id="PTHR10954:SF23">
    <property type="entry name" value="RIBONUCLEASE"/>
    <property type="match status" value="1"/>
</dbReference>
<feature type="compositionally biased region" description="Polar residues" evidence="13">
    <location>
        <begin position="8"/>
        <end position="22"/>
    </location>
</feature>
<dbReference type="InterPro" id="IPR024567">
    <property type="entry name" value="RNase_HII/HIII_dom"/>
</dbReference>
<evidence type="ECO:0000256" key="5">
    <source>
        <dbReference type="ARBA" id="ARBA00022490"/>
    </source>
</evidence>